<dbReference type="Pfam" id="PF01593">
    <property type="entry name" value="Amino_oxidase"/>
    <property type="match status" value="1"/>
</dbReference>
<name>A0ABN3VBI3_9PSEU</name>
<dbReference type="PANTHER" id="PTHR43563:SF1">
    <property type="entry name" value="AMINE OXIDASE [FLAVIN-CONTAINING] B"/>
    <property type="match status" value="1"/>
</dbReference>
<proteinExistence type="inferred from homology"/>
<dbReference type="PANTHER" id="PTHR43563">
    <property type="entry name" value="AMINE OXIDASE"/>
    <property type="match status" value="1"/>
</dbReference>
<evidence type="ECO:0000313" key="3">
    <source>
        <dbReference type="EMBL" id="GAA2785002.1"/>
    </source>
</evidence>
<dbReference type="Gene3D" id="3.50.50.60">
    <property type="entry name" value="FAD/NAD(P)-binding domain"/>
    <property type="match status" value="1"/>
</dbReference>
<gene>
    <name evidence="3" type="ORF">GCM10010470_18860</name>
</gene>
<keyword evidence="4" id="KW-1185">Reference proteome</keyword>
<accession>A0ABN3VBI3</accession>
<dbReference type="InterPro" id="IPR036188">
    <property type="entry name" value="FAD/NAD-bd_sf"/>
</dbReference>
<dbReference type="InterPro" id="IPR050703">
    <property type="entry name" value="Flavin_MAO"/>
</dbReference>
<evidence type="ECO:0000313" key="4">
    <source>
        <dbReference type="Proteomes" id="UP001500979"/>
    </source>
</evidence>
<reference evidence="3 4" key="1">
    <citation type="journal article" date="2019" name="Int. J. Syst. Evol. Microbiol.">
        <title>The Global Catalogue of Microorganisms (GCM) 10K type strain sequencing project: providing services to taxonomists for standard genome sequencing and annotation.</title>
        <authorList>
            <consortium name="The Broad Institute Genomics Platform"/>
            <consortium name="The Broad Institute Genome Sequencing Center for Infectious Disease"/>
            <person name="Wu L."/>
            <person name="Ma J."/>
        </authorList>
    </citation>
    <scope>NUCLEOTIDE SEQUENCE [LARGE SCALE GENOMIC DNA]</scope>
    <source>
        <strain evidence="3 4">JCM 9383</strain>
    </source>
</reference>
<organism evidence="3 4">
    <name type="scientific">Saccharopolyspora taberi</name>
    <dbReference type="NCBI Taxonomy" id="60895"/>
    <lineage>
        <taxon>Bacteria</taxon>
        <taxon>Bacillati</taxon>
        <taxon>Actinomycetota</taxon>
        <taxon>Actinomycetes</taxon>
        <taxon>Pseudonocardiales</taxon>
        <taxon>Pseudonocardiaceae</taxon>
        <taxon>Saccharopolyspora</taxon>
    </lineage>
</organism>
<dbReference type="SUPFAM" id="SSF51905">
    <property type="entry name" value="FAD/NAD(P)-binding domain"/>
    <property type="match status" value="1"/>
</dbReference>
<dbReference type="Proteomes" id="UP001500979">
    <property type="component" value="Unassembled WGS sequence"/>
</dbReference>
<evidence type="ECO:0000256" key="1">
    <source>
        <dbReference type="ARBA" id="ARBA00005995"/>
    </source>
</evidence>
<protein>
    <recommendedName>
        <fullName evidence="2">Amine oxidase domain-containing protein</fullName>
    </recommendedName>
</protein>
<comment type="caution">
    <text evidence="3">The sequence shown here is derived from an EMBL/GenBank/DDBJ whole genome shotgun (WGS) entry which is preliminary data.</text>
</comment>
<feature type="domain" description="Amine oxidase" evidence="2">
    <location>
        <begin position="14"/>
        <end position="98"/>
    </location>
</feature>
<comment type="similarity">
    <text evidence="1">Belongs to the flavin monoamine oxidase family.</text>
</comment>
<dbReference type="InterPro" id="IPR002937">
    <property type="entry name" value="Amino_oxidase"/>
</dbReference>
<sequence>MDKSYDVVVIGAGFAGLTAARELSLRGRSVALLEARDRIGGRTWTDRRLGRRLEMGGTWVHWLQPHTWSEITRYGLAVEPSPTGGPVYWLAGGQVHRAARRSSTR</sequence>
<dbReference type="EMBL" id="BAAAUX010000011">
    <property type="protein sequence ID" value="GAA2785002.1"/>
    <property type="molecule type" value="Genomic_DNA"/>
</dbReference>
<evidence type="ECO:0000259" key="2">
    <source>
        <dbReference type="Pfam" id="PF01593"/>
    </source>
</evidence>